<comment type="caution">
    <text evidence="5">The sequence shown here is derived from an EMBL/GenBank/DDBJ whole genome shotgun (WGS) entry which is preliminary data.</text>
</comment>
<dbReference type="Proteomes" id="UP000004198">
    <property type="component" value="Unassembled WGS sequence"/>
</dbReference>
<keyword evidence="2" id="KW-0175">Coiled coil</keyword>
<evidence type="ECO:0000313" key="6">
    <source>
        <dbReference type="Proteomes" id="UP000004198"/>
    </source>
</evidence>
<dbReference type="eggNOG" id="COG0484">
    <property type="taxonomic scope" value="Bacteria"/>
</dbReference>
<accession>C6Q2W1</accession>
<keyword evidence="3" id="KW-1133">Transmembrane helix</keyword>
<dbReference type="SUPFAM" id="SSF46565">
    <property type="entry name" value="Chaperone J-domain"/>
    <property type="match status" value="1"/>
</dbReference>
<evidence type="ECO:0000259" key="4">
    <source>
        <dbReference type="PROSITE" id="PS50076"/>
    </source>
</evidence>
<dbReference type="GO" id="GO:0006260">
    <property type="term" value="P:DNA replication"/>
    <property type="evidence" value="ECO:0007669"/>
    <property type="project" value="UniProtKB-KW"/>
</dbReference>
<dbReference type="PROSITE" id="PS50076">
    <property type="entry name" value="DNAJ_2"/>
    <property type="match status" value="1"/>
</dbReference>
<dbReference type="InterPro" id="IPR001623">
    <property type="entry name" value="DnaJ_domain"/>
</dbReference>
<dbReference type="SMART" id="SM00271">
    <property type="entry name" value="DnaJ"/>
    <property type="match status" value="1"/>
</dbReference>
<evidence type="ECO:0000256" key="2">
    <source>
        <dbReference type="SAM" id="Coils"/>
    </source>
</evidence>
<proteinExistence type="predicted"/>
<dbReference type="InterPro" id="IPR050817">
    <property type="entry name" value="DjlA_DnaK_co-chaperone"/>
</dbReference>
<gene>
    <name evidence="5" type="ORF">CcarbDRAFT_5379</name>
</gene>
<dbReference type="STRING" id="536227.Ccar_04130"/>
<feature type="transmembrane region" description="Helical" evidence="3">
    <location>
        <begin position="131"/>
        <end position="151"/>
    </location>
</feature>
<reference evidence="5 6" key="1">
    <citation type="submission" date="2009-06" db="EMBL/GenBank/DDBJ databases">
        <title>The draft genome of Clostridium carboxidivorans P7.</title>
        <authorList>
            <consortium name="US DOE Joint Genome Institute (JGI-PGF)"/>
            <person name="Lucas S."/>
            <person name="Copeland A."/>
            <person name="Lapidus A."/>
            <person name="Glavina del Rio T."/>
            <person name="Tice H."/>
            <person name="Bruce D."/>
            <person name="Goodwin L."/>
            <person name="Pitluck S."/>
            <person name="Larimer F."/>
            <person name="Land M.L."/>
            <person name="Hauser L."/>
            <person name="Hemme C.L."/>
        </authorList>
    </citation>
    <scope>NUCLEOTIDE SEQUENCE [LARGE SCALE GENOMIC DNA]</scope>
    <source>
        <strain evidence="5 6">P7</strain>
    </source>
</reference>
<dbReference type="PATRIC" id="fig|536227.13.peg.876"/>
<evidence type="ECO:0000313" key="5">
    <source>
        <dbReference type="EMBL" id="EET84170.1"/>
    </source>
</evidence>
<dbReference type="PRINTS" id="PR00625">
    <property type="entry name" value="JDOMAIN"/>
</dbReference>
<keyword evidence="6" id="KW-1185">Reference proteome</keyword>
<protein>
    <submittedName>
        <fullName evidence="5">Heat shock protein DnaJ domain protein</fullName>
    </submittedName>
</protein>
<keyword evidence="5" id="KW-0346">Stress response</keyword>
<dbReference type="OrthoDB" id="9779889at2"/>
<dbReference type="PANTHER" id="PTHR24074">
    <property type="entry name" value="CO-CHAPERONE PROTEIN DJLA"/>
    <property type="match status" value="1"/>
</dbReference>
<dbReference type="Pfam" id="PF00226">
    <property type="entry name" value="DnaJ"/>
    <property type="match status" value="1"/>
</dbReference>
<keyword evidence="3" id="KW-0472">Membrane</keyword>
<dbReference type="KEGG" id="cck:Ccar_04130"/>
<dbReference type="InterPro" id="IPR036869">
    <property type="entry name" value="J_dom_sf"/>
</dbReference>
<sequence>MNRDSFKDYYKILQVDRNASQEVITMSYKALAKKYHPDLNLNSNLNEANEKMKDINEAYNILNNVESRTKYNVIYDSYMKDTINNINIDSSNISNVNNAYNSYMSEEIRKEGTKKEKIKISRFLKLNKRNIVIASIIAILLIYGAVERMLVSSDYTSIHKIQRDISTNIVQMDRMKAGIDGKHVNYSDDHSENHDKKVYSHHNIQIDDTSKQDEIYSEKVSQLEYLTEEVQAPSALIHRLFN</sequence>
<dbReference type="EMBL" id="ACVI01000207">
    <property type="protein sequence ID" value="EET84170.1"/>
    <property type="molecule type" value="Genomic_DNA"/>
</dbReference>
<organism evidence="5 6">
    <name type="scientific">Clostridium carboxidivorans P7</name>
    <dbReference type="NCBI Taxonomy" id="536227"/>
    <lineage>
        <taxon>Bacteria</taxon>
        <taxon>Bacillati</taxon>
        <taxon>Bacillota</taxon>
        <taxon>Clostridia</taxon>
        <taxon>Eubacteriales</taxon>
        <taxon>Clostridiaceae</taxon>
        <taxon>Clostridium</taxon>
    </lineage>
</organism>
<keyword evidence="3" id="KW-0812">Transmembrane</keyword>
<dbReference type="RefSeq" id="WP_007064262.1">
    <property type="nucleotide sequence ID" value="NZ_ACVI01000207.1"/>
</dbReference>
<dbReference type="Gene3D" id="1.10.287.110">
    <property type="entry name" value="DnaJ domain"/>
    <property type="match status" value="1"/>
</dbReference>
<evidence type="ECO:0000256" key="1">
    <source>
        <dbReference type="ARBA" id="ARBA00022705"/>
    </source>
</evidence>
<keyword evidence="1" id="KW-0235">DNA replication</keyword>
<dbReference type="CDD" id="cd06257">
    <property type="entry name" value="DnaJ"/>
    <property type="match status" value="1"/>
</dbReference>
<feature type="coiled-coil region" evidence="2">
    <location>
        <begin position="38"/>
        <end position="65"/>
    </location>
</feature>
<name>C6Q2W1_9CLOT</name>
<evidence type="ECO:0000256" key="3">
    <source>
        <dbReference type="SAM" id="Phobius"/>
    </source>
</evidence>
<feature type="domain" description="J" evidence="4">
    <location>
        <begin position="8"/>
        <end position="79"/>
    </location>
</feature>
<dbReference type="AlphaFoldDB" id="C6Q2W1"/>